<dbReference type="InterPro" id="IPR001902">
    <property type="entry name" value="SLC26A/SulP_fam"/>
</dbReference>
<feature type="transmembrane region" description="Helical" evidence="5">
    <location>
        <begin position="53"/>
        <end position="79"/>
    </location>
</feature>
<evidence type="ECO:0000256" key="4">
    <source>
        <dbReference type="ARBA" id="ARBA00023136"/>
    </source>
</evidence>
<dbReference type="EMBL" id="BSPB01000034">
    <property type="protein sequence ID" value="GLS15794.1"/>
    <property type="molecule type" value="Genomic_DNA"/>
</dbReference>
<keyword evidence="8" id="KW-1185">Reference proteome</keyword>
<protein>
    <submittedName>
        <fullName evidence="7">Sodium-independent anion transporter</fullName>
    </submittedName>
</protein>
<dbReference type="InterPro" id="IPR011547">
    <property type="entry name" value="SLC26A/SulP_dom"/>
</dbReference>
<organism evidence="7 8">
    <name type="scientific">Hydrogenophaga electricum</name>
    <dbReference type="NCBI Taxonomy" id="1230953"/>
    <lineage>
        <taxon>Bacteria</taxon>
        <taxon>Pseudomonadati</taxon>
        <taxon>Pseudomonadota</taxon>
        <taxon>Betaproteobacteria</taxon>
        <taxon>Burkholderiales</taxon>
        <taxon>Comamonadaceae</taxon>
        <taxon>Hydrogenophaga</taxon>
    </lineage>
</organism>
<sequence>MPPTDAPATARLAARWADWFPVLRWGRDCTQATFTADLTSAAVVTLLLIPQALAYALLAGMPAVTGLYASVLPLVVYALMGTSPVVAAGPAALRSVMSLAAVGAVAATGSPAFIAASALLAVMVGAMLLVMGALRMGFVAGFLSHPVLSGFVTAAGLLIAMSQLPHVLGMPLASQNLGAFLRSLWQHHTQVHSLTLAVGLGAVATLWAARRWLQPGLRRLGTPAGAADLVSKAAPLLIMIGAIAITANTGWEARGLAVVGEIPQGLPALTLMAFTDTTPEMLRLLLLPALLIAVLTFVEQISMAQGMAAKRRERVDTDAEMRAMGGANLASGLSGAFAVGASFSRTVVVAESGARTPVAALLTAVLLGLAALFLTPWLRHLPLAVLAATILLALGSLMDFASFGRTWRFSRADFAAQALTFGTTLLVDLVSGLTAGVVASLALHIWHSSRPHIAEVGNVPGTEHYRNVRRHAVTTHPRILSLRVDGSLFFANARFLEDRIAAEVASHPDLRHLILLCNAVNDIDASALESLRTIQQRLSDAGVLLHLSEVKGPVMDRLERSDFLAHLSGGVFLTHHQAVAALSA</sequence>
<feature type="transmembrane region" description="Helical" evidence="5">
    <location>
        <begin position="281"/>
        <end position="302"/>
    </location>
</feature>
<feature type="transmembrane region" description="Helical" evidence="5">
    <location>
        <begin position="381"/>
        <end position="398"/>
    </location>
</feature>
<feature type="transmembrane region" description="Helical" evidence="5">
    <location>
        <begin position="229"/>
        <end position="247"/>
    </location>
</feature>
<accession>A0ABQ6CAR2</accession>
<evidence type="ECO:0000256" key="2">
    <source>
        <dbReference type="ARBA" id="ARBA00022692"/>
    </source>
</evidence>
<feature type="transmembrane region" description="Helical" evidence="5">
    <location>
        <begin position="418"/>
        <end position="443"/>
    </location>
</feature>
<feature type="transmembrane region" description="Helical" evidence="5">
    <location>
        <begin position="146"/>
        <end position="169"/>
    </location>
</feature>
<feature type="transmembrane region" description="Helical" evidence="5">
    <location>
        <begin position="113"/>
        <end position="134"/>
    </location>
</feature>
<evidence type="ECO:0000256" key="3">
    <source>
        <dbReference type="ARBA" id="ARBA00022989"/>
    </source>
</evidence>
<evidence type="ECO:0000313" key="7">
    <source>
        <dbReference type="EMBL" id="GLS15794.1"/>
    </source>
</evidence>
<dbReference type="Gene3D" id="3.30.750.24">
    <property type="entry name" value="STAS domain"/>
    <property type="match status" value="1"/>
</dbReference>
<dbReference type="Proteomes" id="UP001156903">
    <property type="component" value="Unassembled WGS sequence"/>
</dbReference>
<evidence type="ECO:0000256" key="5">
    <source>
        <dbReference type="SAM" id="Phobius"/>
    </source>
</evidence>
<keyword evidence="2 5" id="KW-0812">Transmembrane</keyword>
<name>A0ABQ6CAR2_9BURK</name>
<keyword evidence="3 5" id="KW-1133">Transmembrane helix</keyword>
<feature type="transmembrane region" description="Helical" evidence="5">
    <location>
        <begin position="356"/>
        <end position="374"/>
    </location>
</feature>
<dbReference type="InterPro" id="IPR036513">
    <property type="entry name" value="STAS_dom_sf"/>
</dbReference>
<dbReference type="PANTHER" id="PTHR11814">
    <property type="entry name" value="SULFATE TRANSPORTER"/>
    <property type="match status" value="1"/>
</dbReference>
<evidence type="ECO:0000256" key="1">
    <source>
        <dbReference type="ARBA" id="ARBA00004141"/>
    </source>
</evidence>
<dbReference type="CDD" id="cd07042">
    <property type="entry name" value="STAS_SulP_like_sulfate_transporter"/>
    <property type="match status" value="1"/>
</dbReference>
<dbReference type="Pfam" id="PF00916">
    <property type="entry name" value="Sulfate_transp"/>
    <property type="match status" value="1"/>
</dbReference>
<gene>
    <name evidence="7" type="ORF">GCM10007935_32310</name>
</gene>
<feature type="transmembrane region" description="Helical" evidence="5">
    <location>
        <begin position="323"/>
        <end position="344"/>
    </location>
</feature>
<feature type="domain" description="STAS" evidence="6">
    <location>
        <begin position="469"/>
        <end position="582"/>
    </location>
</feature>
<keyword evidence="4 5" id="KW-0472">Membrane</keyword>
<dbReference type="PROSITE" id="PS50801">
    <property type="entry name" value="STAS"/>
    <property type="match status" value="1"/>
</dbReference>
<evidence type="ECO:0000313" key="8">
    <source>
        <dbReference type="Proteomes" id="UP001156903"/>
    </source>
</evidence>
<proteinExistence type="predicted"/>
<reference evidence="8" key="1">
    <citation type="journal article" date="2019" name="Int. J. Syst. Evol. Microbiol.">
        <title>The Global Catalogue of Microorganisms (GCM) 10K type strain sequencing project: providing services to taxonomists for standard genome sequencing and annotation.</title>
        <authorList>
            <consortium name="The Broad Institute Genomics Platform"/>
            <consortium name="The Broad Institute Genome Sequencing Center for Infectious Disease"/>
            <person name="Wu L."/>
            <person name="Ma J."/>
        </authorList>
    </citation>
    <scope>NUCLEOTIDE SEQUENCE [LARGE SCALE GENOMIC DNA]</scope>
    <source>
        <strain evidence="8">NBRC 109341</strain>
    </source>
</reference>
<comment type="subcellular location">
    <subcellularLocation>
        <location evidence="1">Membrane</location>
        <topology evidence="1">Multi-pass membrane protein</topology>
    </subcellularLocation>
</comment>
<feature type="transmembrane region" description="Helical" evidence="5">
    <location>
        <begin position="189"/>
        <end position="209"/>
    </location>
</feature>
<dbReference type="SUPFAM" id="SSF52091">
    <property type="entry name" value="SpoIIaa-like"/>
    <property type="match status" value="1"/>
</dbReference>
<dbReference type="RefSeq" id="WP_284308617.1">
    <property type="nucleotide sequence ID" value="NZ_BSPB01000034.1"/>
</dbReference>
<evidence type="ECO:0000259" key="6">
    <source>
        <dbReference type="PROSITE" id="PS50801"/>
    </source>
</evidence>
<comment type="caution">
    <text evidence="7">The sequence shown here is derived from an EMBL/GenBank/DDBJ whole genome shotgun (WGS) entry which is preliminary data.</text>
</comment>
<dbReference type="Pfam" id="PF01740">
    <property type="entry name" value="STAS"/>
    <property type="match status" value="1"/>
</dbReference>
<dbReference type="InterPro" id="IPR002645">
    <property type="entry name" value="STAS_dom"/>
</dbReference>